<keyword evidence="3" id="KW-0808">Transferase</keyword>
<dbReference type="PRINTS" id="PR00507">
    <property type="entry name" value="N12N6MTFRASE"/>
</dbReference>
<proteinExistence type="predicted"/>
<accession>A0A2P0QIZ2</accession>
<keyword evidence="8" id="KW-0150">Chloroplast</keyword>
<dbReference type="GO" id="GO:0009307">
    <property type="term" value="P:DNA restriction-modification system"/>
    <property type="evidence" value="ECO:0007669"/>
    <property type="project" value="UniProtKB-KW"/>
</dbReference>
<dbReference type="RefSeq" id="YP_009472583.1">
    <property type="nucleotide sequence ID" value="NC_037365.1"/>
</dbReference>
<dbReference type="PANTHER" id="PTHR42933">
    <property type="entry name" value="SLR6095 PROTEIN"/>
    <property type="match status" value="1"/>
</dbReference>
<evidence type="ECO:0000256" key="1">
    <source>
        <dbReference type="ARBA" id="ARBA00011900"/>
    </source>
</evidence>
<dbReference type="Gene3D" id="3.40.50.150">
    <property type="entry name" value="Vaccinia Virus protein VP39"/>
    <property type="match status" value="1"/>
</dbReference>
<dbReference type="GO" id="GO:0003677">
    <property type="term" value="F:DNA binding"/>
    <property type="evidence" value="ECO:0007669"/>
    <property type="project" value="InterPro"/>
</dbReference>
<evidence type="ECO:0000313" key="8">
    <source>
        <dbReference type="EMBL" id="ARO74269.1"/>
    </source>
</evidence>
<dbReference type="InterPro" id="IPR029063">
    <property type="entry name" value="SAM-dependent_MTases_sf"/>
</dbReference>
<dbReference type="AlphaFoldDB" id="A0A2P0QIZ2"/>
<keyword evidence="2" id="KW-0489">Methyltransferase</keyword>
<keyword evidence="8" id="KW-0934">Plastid</keyword>
<protein>
    <recommendedName>
        <fullName evidence="1">site-specific DNA-methyltransferase (adenine-specific)</fullName>
        <ecNumber evidence="1">2.1.1.72</ecNumber>
    </recommendedName>
</protein>
<name>A0A2P0QIZ2_9CHLO</name>
<dbReference type="Pfam" id="PF02384">
    <property type="entry name" value="N6_Mtase"/>
    <property type="match status" value="1"/>
</dbReference>
<dbReference type="SUPFAM" id="SSF53335">
    <property type="entry name" value="S-adenosyl-L-methionine-dependent methyltransferases"/>
    <property type="match status" value="1"/>
</dbReference>
<evidence type="ECO:0000256" key="5">
    <source>
        <dbReference type="ARBA" id="ARBA00022747"/>
    </source>
</evidence>
<comment type="catalytic activity">
    <reaction evidence="6">
        <text>a 2'-deoxyadenosine in DNA + S-adenosyl-L-methionine = an N(6)-methyl-2'-deoxyadenosine in DNA + S-adenosyl-L-homocysteine + H(+)</text>
        <dbReference type="Rhea" id="RHEA:15197"/>
        <dbReference type="Rhea" id="RHEA-COMP:12418"/>
        <dbReference type="Rhea" id="RHEA-COMP:12419"/>
        <dbReference type="ChEBI" id="CHEBI:15378"/>
        <dbReference type="ChEBI" id="CHEBI:57856"/>
        <dbReference type="ChEBI" id="CHEBI:59789"/>
        <dbReference type="ChEBI" id="CHEBI:90615"/>
        <dbReference type="ChEBI" id="CHEBI:90616"/>
        <dbReference type="EC" id="2.1.1.72"/>
    </reaction>
</comment>
<evidence type="ECO:0000259" key="7">
    <source>
        <dbReference type="Pfam" id="PF02384"/>
    </source>
</evidence>
<evidence type="ECO:0000256" key="4">
    <source>
        <dbReference type="ARBA" id="ARBA00022691"/>
    </source>
</evidence>
<dbReference type="InterPro" id="IPR003356">
    <property type="entry name" value="DNA_methylase_A-5"/>
</dbReference>
<dbReference type="EC" id="2.1.1.72" evidence="1"/>
<keyword evidence="4" id="KW-0949">S-adenosyl-L-methionine</keyword>
<reference evidence="8" key="1">
    <citation type="submission" date="2017-03" db="EMBL/GenBank/DDBJ databases">
        <title>Chloroplast genome evolution in siphonous green algae.</title>
        <authorList>
            <person name="Cremen M.C."/>
            <person name="Marcelino V.R."/>
            <person name="Verbruggen H."/>
        </authorList>
    </citation>
    <scope>NUCLEOTIDE SEQUENCE</scope>
</reference>
<geneLocation type="chloroplast" evidence="8"/>
<dbReference type="GO" id="GO:0032259">
    <property type="term" value="P:methylation"/>
    <property type="evidence" value="ECO:0007669"/>
    <property type="project" value="UniProtKB-KW"/>
</dbReference>
<keyword evidence="5" id="KW-0680">Restriction system</keyword>
<dbReference type="GO" id="GO:0008170">
    <property type="term" value="F:N-methyltransferase activity"/>
    <property type="evidence" value="ECO:0007669"/>
    <property type="project" value="InterPro"/>
</dbReference>
<dbReference type="PANTHER" id="PTHR42933:SF3">
    <property type="entry name" value="TYPE I RESTRICTION ENZYME MJAVIII METHYLASE SUBUNIT"/>
    <property type="match status" value="1"/>
</dbReference>
<dbReference type="GO" id="GO:0009007">
    <property type="term" value="F:site-specific DNA-methyltransferase (adenine-specific) activity"/>
    <property type="evidence" value="ECO:0007669"/>
    <property type="project" value="UniProtKB-EC"/>
</dbReference>
<evidence type="ECO:0000256" key="6">
    <source>
        <dbReference type="ARBA" id="ARBA00047942"/>
    </source>
</evidence>
<dbReference type="InterPro" id="IPR051537">
    <property type="entry name" value="DNA_Adenine_Mtase"/>
</dbReference>
<gene>
    <name evidence="8" type="primary">orf191</name>
</gene>
<evidence type="ECO:0000256" key="2">
    <source>
        <dbReference type="ARBA" id="ARBA00022603"/>
    </source>
</evidence>
<dbReference type="EMBL" id="KY819065">
    <property type="protein sequence ID" value="ARO74269.1"/>
    <property type="molecule type" value="Genomic_DNA"/>
</dbReference>
<dbReference type="GeneID" id="37277708"/>
<organism evidence="8">
    <name type="scientific">Rhipilia penicilloides</name>
    <dbReference type="NCBI Taxonomy" id="1979422"/>
    <lineage>
        <taxon>Eukaryota</taxon>
        <taxon>Viridiplantae</taxon>
        <taxon>Chlorophyta</taxon>
        <taxon>core chlorophytes</taxon>
        <taxon>Ulvophyceae</taxon>
        <taxon>TCBD clade</taxon>
        <taxon>Bryopsidales</taxon>
        <taxon>Halimedineae</taxon>
        <taxon>Halimedaceae</taxon>
        <taxon>Rhipileae</taxon>
        <taxon>Rhipilia</taxon>
    </lineage>
</organism>
<feature type="domain" description="DNA methylase adenine-specific" evidence="7">
    <location>
        <begin position="189"/>
        <end position="296"/>
    </location>
</feature>
<sequence>MSDAEFEKAVEQVFRYAYYKKAWFAVAIAGTTIEQFNVKDFLSGERKNNVISDIPTRYGKPPQYKYYKQEGKDLKIVPREELIKALEKYHDTVWQGGRLAPTTAFDEMSKLLFCKLEDEKSTKKNKAYQFQIGTNETTKEVFRRIDAIYQKAKKEDDEVFKDDIHLAPEVVFSCLKHLQQLAINNIDLDTKGIAFEKFMQDFFKGKMGQFFTPRNLVRFAVEMIQHESSLNVLDPACGSGGFLLHALDYVRNSAEENYVDVIEIYKHWHNFAKDRLFGIEINDQIARVCKMNMIIHFY</sequence>
<evidence type="ECO:0000256" key="3">
    <source>
        <dbReference type="ARBA" id="ARBA00022679"/>
    </source>
</evidence>